<sequence>MKSIQKYFLALLPPEPLLSKSTQIKEQLRDRHQVKYALKSPPHITVKMPFSYNEAKEDLLAEKLGEFLKDQAPLAISIAGIGTFGNRVIFQQIISDELLWDFQSRLGVFCKRELLLTNELSDRNFHPHMTLAFKDLKPSKFSAVLETCKALQFSGNFLADKLFLLKRLEGKWKICRELQFGRSF</sequence>
<gene>
    <name evidence="1" type="ORF">CLV31_10253</name>
</gene>
<accession>A0A326RYQ7</accession>
<dbReference type="Proteomes" id="UP000248917">
    <property type="component" value="Unassembled WGS sequence"/>
</dbReference>
<dbReference type="OrthoDB" id="1951600at2"/>
<dbReference type="SUPFAM" id="SSF55144">
    <property type="entry name" value="LigT-like"/>
    <property type="match status" value="1"/>
</dbReference>
<keyword evidence="2" id="KW-1185">Reference proteome</keyword>
<protein>
    <submittedName>
        <fullName evidence="1">2'-5' RNA ligase</fullName>
    </submittedName>
</protein>
<proteinExistence type="predicted"/>
<dbReference type="AlphaFoldDB" id="A0A326RYQ7"/>
<dbReference type="RefSeq" id="WP_111391326.1">
    <property type="nucleotide sequence ID" value="NZ_QKTX01000002.1"/>
</dbReference>
<dbReference type="EMBL" id="QKTX01000002">
    <property type="protein sequence ID" value="PZV86158.1"/>
    <property type="molecule type" value="Genomic_DNA"/>
</dbReference>
<dbReference type="GO" id="GO:0016874">
    <property type="term" value="F:ligase activity"/>
    <property type="evidence" value="ECO:0007669"/>
    <property type="project" value="UniProtKB-KW"/>
</dbReference>
<evidence type="ECO:0000313" key="1">
    <source>
        <dbReference type="EMBL" id="PZV86158.1"/>
    </source>
</evidence>
<name>A0A326RYQ7_9BACT</name>
<dbReference type="PANTHER" id="PTHR40037:SF1">
    <property type="entry name" value="PHOSPHOESTERASE SAOUHSC_00951-RELATED"/>
    <property type="match status" value="1"/>
</dbReference>
<reference evidence="1 2" key="1">
    <citation type="submission" date="2018-06" db="EMBL/GenBank/DDBJ databases">
        <title>Genomic Encyclopedia of Archaeal and Bacterial Type Strains, Phase II (KMG-II): from individual species to whole genera.</title>
        <authorList>
            <person name="Goeker M."/>
        </authorList>
    </citation>
    <scope>NUCLEOTIDE SEQUENCE [LARGE SCALE GENOMIC DNA]</scope>
    <source>
        <strain evidence="1 2">T4</strain>
    </source>
</reference>
<dbReference type="InterPro" id="IPR050580">
    <property type="entry name" value="2H_phosphoesterase_YjcG-like"/>
</dbReference>
<organism evidence="1 2">
    <name type="scientific">Algoriphagus aquaeductus</name>
    <dbReference type="NCBI Taxonomy" id="475299"/>
    <lineage>
        <taxon>Bacteria</taxon>
        <taxon>Pseudomonadati</taxon>
        <taxon>Bacteroidota</taxon>
        <taxon>Cytophagia</taxon>
        <taxon>Cytophagales</taxon>
        <taxon>Cyclobacteriaceae</taxon>
        <taxon>Algoriphagus</taxon>
    </lineage>
</organism>
<dbReference type="InterPro" id="IPR009097">
    <property type="entry name" value="Cyclic_Pdiesterase"/>
</dbReference>
<evidence type="ECO:0000313" key="2">
    <source>
        <dbReference type="Proteomes" id="UP000248917"/>
    </source>
</evidence>
<dbReference type="PANTHER" id="PTHR40037">
    <property type="entry name" value="PHOSPHOESTERASE YJCG-RELATED"/>
    <property type="match status" value="1"/>
</dbReference>
<comment type="caution">
    <text evidence="1">The sequence shown here is derived from an EMBL/GenBank/DDBJ whole genome shotgun (WGS) entry which is preliminary data.</text>
</comment>
<dbReference type="Gene3D" id="3.90.1140.10">
    <property type="entry name" value="Cyclic phosphodiesterase"/>
    <property type="match status" value="1"/>
</dbReference>
<keyword evidence="1" id="KW-0436">Ligase</keyword>
<dbReference type="Pfam" id="PF13563">
    <property type="entry name" value="2_5_RNA_ligase2"/>
    <property type="match status" value="1"/>
</dbReference>